<keyword evidence="3" id="KW-0597">Phosphoprotein</keyword>
<feature type="region of interest" description="Disordered" evidence="9">
    <location>
        <begin position="400"/>
        <end position="439"/>
    </location>
</feature>
<feature type="transmembrane region" description="Helical" evidence="10">
    <location>
        <begin position="61"/>
        <end position="79"/>
    </location>
</feature>
<keyword evidence="13" id="KW-1185">Reference proteome</keyword>
<feature type="transmembrane region" description="Helical" evidence="10">
    <location>
        <begin position="86"/>
        <end position="112"/>
    </location>
</feature>
<dbReference type="PANTHER" id="PTHR24421">
    <property type="entry name" value="NITRATE/NITRITE SENSOR PROTEIN NARX-RELATED"/>
    <property type="match status" value="1"/>
</dbReference>
<accession>A0A3N2BA74</accession>
<dbReference type="CDD" id="cd16917">
    <property type="entry name" value="HATPase_UhpB-NarQ-NarX-like"/>
    <property type="match status" value="1"/>
</dbReference>
<dbReference type="Gene3D" id="1.20.5.1930">
    <property type="match status" value="1"/>
</dbReference>
<dbReference type="InterPro" id="IPR036890">
    <property type="entry name" value="HATPase_C_sf"/>
</dbReference>
<keyword evidence="4" id="KW-0808">Transferase</keyword>
<evidence type="ECO:0000256" key="1">
    <source>
        <dbReference type="ARBA" id="ARBA00000085"/>
    </source>
</evidence>
<comment type="caution">
    <text evidence="12">The sequence shown here is derived from an EMBL/GenBank/DDBJ whole genome shotgun (WGS) entry which is preliminary data.</text>
</comment>
<feature type="domain" description="Signal transduction histidine kinase subgroup 3 dimerisation and phosphoacceptor" evidence="11">
    <location>
        <begin position="217"/>
        <end position="277"/>
    </location>
</feature>
<keyword evidence="8" id="KW-0902">Two-component regulatory system</keyword>
<dbReference type="Proteomes" id="UP000280668">
    <property type="component" value="Unassembled WGS sequence"/>
</dbReference>
<gene>
    <name evidence="12" type="ORF">EDD31_0398</name>
</gene>
<evidence type="ECO:0000256" key="10">
    <source>
        <dbReference type="SAM" id="Phobius"/>
    </source>
</evidence>
<evidence type="ECO:0000256" key="7">
    <source>
        <dbReference type="ARBA" id="ARBA00022840"/>
    </source>
</evidence>
<name>A0A3N2BA74_9MICO</name>
<keyword evidence="7" id="KW-0067">ATP-binding</keyword>
<dbReference type="InterPro" id="IPR050482">
    <property type="entry name" value="Sensor_HK_TwoCompSys"/>
</dbReference>
<feature type="transmembrane region" description="Helical" evidence="10">
    <location>
        <begin position="166"/>
        <end position="184"/>
    </location>
</feature>
<feature type="compositionally biased region" description="Polar residues" evidence="9">
    <location>
        <begin position="421"/>
        <end position="432"/>
    </location>
</feature>
<evidence type="ECO:0000313" key="13">
    <source>
        <dbReference type="Proteomes" id="UP000280668"/>
    </source>
</evidence>
<evidence type="ECO:0000313" key="12">
    <source>
        <dbReference type="EMBL" id="ROR72052.1"/>
    </source>
</evidence>
<keyword evidence="10" id="KW-1133">Transmembrane helix</keyword>
<dbReference type="EC" id="2.7.13.3" evidence="2"/>
<evidence type="ECO:0000259" key="11">
    <source>
        <dbReference type="Pfam" id="PF07730"/>
    </source>
</evidence>
<dbReference type="GO" id="GO:0005524">
    <property type="term" value="F:ATP binding"/>
    <property type="evidence" value="ECO:0007669"/>
    <property type="project" value="UniProtKB-KW"/>
</dbReference>
<feature type="transmembrane region" description="Helical" evidence="10">
    <location>
        <begin position="37"/>
        <end position="55"/>
    </location>
</feature>
<dbReference type="Pfam" id="PF07730">
    <property type="entry name" value="HisKA_3"/>
    <property type="match status" value="1"/>
</dbReference>
<evidence type="ECO:0000256" key="4">
    <source>
        <dbReference type="ARBA" id="ARBA00022679"/>
    </source>
</evidence>
<organism evidence="12 13">
    <name type="scientific">Bogoriella caseilytica</name>
    <dbReference type="NCBI Taxonomy" id="56055"/>
    <lineage>
        <taxon>Bacteria</taxon>
        <taxon>Bacillati</taxon>
        <taxon>Actinomycetota</taxon>
        <taxon>Actinomycetes</taxon>
        <taxon>Micrococcales</taxon>
        <taxon>Bogoriellaceae</taxon>
        <taxon>Bogoriella</taxon>
    </lineage>
</organism>
<proteinExistence type="predicted"/>
<keyword evidence="6 12" id="KW-0418">Kinase</keyword>
<dbReference type="AlphaFoldDB" id="A0A3N2BA74"/>
<dbReference type="InterPro" id="IPR011712">
    <property type="entry name" value="Sig_transdc_His_kin_sub3_dim/P"/>
</dbReference>
<dbReference type="Gene3D" id="3.30.565.10">
    <property type="entry name" value="Histidine kinase-like ATPase, C-terminal domain"/>
    <property type="match status" value="1"/>
</dbReference>
<evidence type="ECO:0000256" key="9">
    <source>
        <dbReference type="SAM" id="MobiDB-lite"/>
    </source>
</evidence>
<protein>
    <recommendedName>
        <fullName evidence="2">histidine kinase</fullName>
        <ecNumber evidence="2">2.7.13.3</ecNumber>
    </recommendedName>
</protein>
<dbReference type="GO" id="GO:0000155">
    <property type="term" value="F:phosphorelay sensor kinase activity"/>
    <property type="evidence" value="ECO:0007669"/>
    <property type="project" value="InterPro"/>
</dbReference>
<evidence type="ECO:0000256" key="6">
    <source>
        <dbReference type="ARBA" id="ARBA00022777"/>
    </source>
</evidence>
<evidence type="ECO:0000256" key="8">
    <source>
        <dbReference type="ARBA" id="ARBA00023012"/>
    </source>
</evidence>
<dbReference type="GO" id="GO:0016020">
    <property type="term" value="C:membrane"/>
    <property type="evidence" value="ECO:0007669"/>
    <property type="project" value="InterPro"/>
</dbReference>
<keyword evidence="10" id="KW-0812">Transmembrane</keyword>
<dbReference type="PANTHER" id="PTHR24421:SF10">
    <property type="entry name" value="NITRATE_NITRITE SENSOR PROTEIN NARQ"/>
    <property type="match status" value="1"/>
</dbReference>
<dbReference type="SUPFAM" id="SSF55874">
    <property type="entry name" value="ATPase domain of HSP90 chaperone/DNA topoisomerase II/histidine kinase"/>
    <property type="match status" value="1"/>
</dbReference>
<dbReference type="GO" id="GO:0046983">
    <property type="term" value="F:protein dimerization activity"/>
    <property type="evidence" value="ECO:0007669"/>
    <property type="project" value="InterPro"/>
</dbReference>
<comment type="catalytic activity">
    <reaction evidence="1">
        <text>ATP + protein L-histidine = ADP + protein N-phospho-L-histidine.</text>
        <dbReference type="EC" id="2.7.13.3"/>
    </reaction>
</comment>
<sequence>MSGVRRNLPAVSQHSESGPRSAAARAWQRAMRWGSSWCAVLVSVSCGLVAIAFAAPKNQEFLALGWLLLSLTVSVSLVWRRRMPVVVCLSAAGLSLVAPLDPFAALLAWSWVLTLRRGLPAWLCGFTTSLTVAAALTRDYLRPPRHTLFAFTEPDSGEHISAPGPAYLVVGLVAVLSFWAWGMVRRSRRETRVAMATELERAKEASHLRNELSSQEERQLIAREVHDTVAHQLSLVALQASALEVGDRDPQAARNIRGAAQNALDEVRALLGWLRDGESPATQTGSLADLPQLIEDARGSGAQVISSIYVEDVASTPAPLSRAIYRIVQECLTNALRHAPGEVVMVEIAGPAHDAFRIEVRNRVCDPVREQLLGSGSGRAGMIERARSLGGSLTASRSGEEFVVSAHLPRQSEHAPAGPPSTRTGPAVTSRSGEVGGGQ</sequence>
<dbReference type="EMBL" id="RKHK01000001">
    <property type="protein sequence ID" value="ROR72052.1"/>
    <property type="molecule type" value="Genomic_DNA"/>
</dbReference>
<evidence type="ECO:0000256" key="3">
    <source>
        <dbReference type="ARBA" id="ARBA00022553"/>
    </source>
</evidence>
<evidence type="ECO:0000256" key="2">
    <source>
        <dbReference type="ARBA" id="ARBA00012438"/>
    </source>
</evidence>
<keyword evidence="5" id="KW-0547">Nucleotide-binding</keyword>
<evidence type="ECO:0000256" key="5">
    <source>
        <dbReference type="ARBA" id="ARBA00022741"/>
    </source>
</evidence>
<keyword evidence="10" id="KW-0472">Membrane</keyword>
<reference evidence="12 13" key="1">
    <citation type="submission" date="2018-11" db="EMBL/GenBank/DDBJ databases">
        <title>Sequencing the genomes of 1000 actinobacteria strains.</title>
        <authorList>
            <person name="Klenk H.-P."/>
        </authorList>
    </citation>
    <scope>NUCLEOTIDE SEQUENCE [LARGE SCALE GENOMIC DNA]</scope>
    <source>
        <strain evidence="12 13">DSM 11294</strain>
    </source>
</reference>